<comment type="caution">
    <text evidence="1">The sequence shown here is derived from an EMBL/GenBank/DDBJ whole genome shotgun (WGS) entry which is preliminary data.</text>
</comment>
<evidence type="ECO:0000313" key="1">
    <source>
        <dbReference type="EMBL" id="GMN43942.1"/>
    </source>
</evidence>
<dbReference type="EMBL" id="BTGU01000017">
    <property type="protein sequence ID" value="GMN43942.1"/>
    <property type="molecule type" value="Genomic_DNA"/>
</dbReference>
<sequence length="124" mass="14404">MARYNDLLDFVVKDIMSRRPCDSLVELKRVNQEHQRRSIALWNDSSVALFNHCDCELIDERSTAFEVCVMADYHDILKGGIPWIKFLVVRPKFGYLNDEACFYVESLVTSAKATEPLDSKRRKT</sequence>
<gene>
    <name evidence="1" type="ORF">TIFTF001_013133</name>
</gene>
<organism evidence="1 2">
    <name type="scientific">Ficus carica</name>
    <name type="common">Common fig</name>
    <dbReference type="NCBI Taxonomy" id="3494"/>
    <lineage>
        <taxon>Eukaryota</taxon>
        <taxon>Viridiplantae</taxon>
        <taxon>Streptophyta</taxon>
        <taxon>Embryophyta</taxon>
        <taxon>Tracheophyta</taxon>
        <taxon>Spermatophyta</taxon>
        <taxon>Magnoliopsida</taxon>
        <taxon>eudicotyledons</taxon>
        <taxon>Gunneridae</taxon>
        <taxon>Pentapetalae</taxon>
        <taxon>rosids</taxon>
        <taxon>fabids</taxon>
        <taxon>Rosales</taxon>
        <taxon>Moraceae</taxon>
        <taxon>Ficeae</taxon>
        <taxon>Ficus</taxon>
    </lineage>
</organism>
<name>A0AA88A3V0_FICCA</name>
<reference evidence="1" key="1">
    <citation type="submission" date="2023-07" db="EMBL/GenBank/DDBJ databases">
        <title>draft genome sequence of fig (Ficus carica).</title>
        <authorList>
            <person name="Takahashi T."/>
            <person name="Nishimura K."/>
        </authorList>
    </citation>
    <scope>NUCLEOTIDE SEQUENCE</scope>
</reference>
<evidence type="ECO:0000313" key="2">
    <source>
        <dbReference type="Proteomes" id="UP001187192"/>
    </source>
</evidence>
<dbReference type="Proteomes" id="UP001187192">
    <property type="component" value="Unassembled WGS sequence"/>
</dbReference>
<proteinExistence type="predicted"/>
<accession>A0AA88A3V0</accession>
<keyword evidence="2" id="KW-1185">Reference proteome</keyword>
<protein>
    <submittedName>
        <fullName evidence="1">Uncharacterized protein</fullName>
    </submittedName>
</protein>
<dbReference type="AlphaFoldDB" id="A0AA88A3V0"/>